<protein>
    <recommendedName>
        <fullName evidence="6">HAT C-terminal dimerisation domain-containing protein</fullName>
    </recommendedName>
</protein>
<dbReference type="Pfam" id="PF05699">
    <property type="entry name" value="Dimer_Tnp_hAT"/>
    <property type="match status" value="1"/>
</dbReference>
<keyword evidence="5" id="KW-0539">Nucleus</keyword>
<dbReference type="VEuPathDB" id="FungiDB:FOC4_g10000178"/>
<proteinExistence type="predicted"/>
<reference evidence="7 8" key="1">
    <citation type="journal article" date="2018" name="Sci. Rep.">
        <title>Characterisation of pathogen-specific regions and novel effector candidates in Fusarium oxysporum f. sp. cepae.</title>
        <authorList>
            <person name="Armitage A.D."/>
            <person name="Taylor A."/>
            <person name="Sobczyk M.K."/>
            <person name="Baxter L."/>
            <person name="Greenfield B.P."/>
            <person name="Bates H.J."/>
            <person name="Wilson F."/>
            <person name="Jackson A.C."/>
            <person name="Ott S."/>
            <person name="Harrison R.J."/>
            <person name="Clarkson J.P."/>
        </authorList>
    </citation>
    <scope>NUCLEOTIDE SEQUENCE [LARGE SCALE GENOMIC DNA]</scope>
    <source>
        <strain evidence="7 8">Fo_A28</strain>
    </source>
</reference>
<dbReference type="InterPro" id="IPR012337">
    <property type="entry name" value="RNaseH-like_sf"/>
</dbReference>
<comment type="caution">
    <text evidence="7">The sequence shown here is derived from an EMBL/GenBank/DDBJ whole genome shotgun (WGS) entry which is preliminary data.</text>
</comment>
<organism evidence="7 8">
    <name type="scientific">Fusarium oxysporum</name>
    <name type="common">Fusarium vascular wilt</name>
    <dbReference type="NCBI Taxonomy" id="5507"/>
    <lineage>
        <taxon>Eukaryota</taxon>
        <taxon>Fungi</taxon>
        <taxon>Dikarya</taxon>
        <taxon>Ascomycota</taxon>
        <taxon>Pezizomycotina</taxon>
        <taxon>Sordariomycetes</taxon>
        <taxon>Hypocreomycetidae</taxon>
        <taxon>Hypocreales</taxon>
        <taxon>Nectriaceae</taxon>
        <taxon>Fusarium</taxon>
        <taxon>Fusarium oxysporum species complex</taxon>
    </lineage>
</organism>
<dbReference type="EMBL" id="MRCY01000640">
    <property type="protein sequence ID" value="RKK81564.1"/>
    <property type="molecule type" value="Genomic_DNA"/>
</dbReference>
<evidence type="ECO:0000313" key="8">
    <source>
        <dbReference type="Proteomes" id="UP000285860"/>
    </source>
</evidence>
<feature type="domain" description="HAT C-terminal dimerisation" evidence="6">
    <location>
        <begin position="220"/>
        <end position="299"/>
    </location>
</feature>
<dbReference type="VEuPathDB" id="FungiDB:FOXG_19745"/>
<keyword evidence="3" id="KW-0863">Zinc-finger</keyword>
<dbReference type="VEuPathDB" id="FungiDB:FOMG_18945"/>
<dbReference type="PANTHER" id="PTHR46481">
    <property type="entry name" value="ZINC FINGER BED DOMAIN-CONTAINING PROTEIN 4"/>
    <property type="match status" value="1"/>
</dbReference>
<keyword evidence="2" id="KW-0479">Metal-binding</keyword>
<name>A0A420NMQ5_FUSOX</name>
<dbReference type="AlphaFoldDB" id="A0A420NMQ5"/>
<comment type="subcellular location">
    <subcellularLocation>
        <location evidence="1">Nucleus</location>
    </subcellularLocation>
</comment>
<evidence type="ECO:0000313" key="7">
    <source>
        <dbReference type="EMBL" id="RKK81564.1"/>
    </source>
</evidence>
<keyword evidence="4" id="KW-0862">Zinc</keyword>
<evidence type="ECO:0000256" key="1">
    <source>
        <dbReference type="ARBA" id="ARBA00004123"/>
    </source>
</evidence>
<dbReference type="VEuPathDB" id="FungiDB:FOXG_15009"/>
<evidence type="ECO:0000259" key="6">
    <source>
        <dbReference type="Pfam" id="PF05699"/>
    </source>
</evidence>
<evidence type="ECO:0000256" key="4">
    <source>
        <dbReference type="ARBA" id="ARBA00022833"/>
    </source>
</evidence>
<dbReference type="PANTHER" id="PTHR46481:SF10">
    <property type="entry name" value="ZINC FINGER BED DOMAIN-CONTAINING PROTEIN 39"/>
    <property type="match status" value="1"/>
</dbReference>
<dbReference type="SUPFAM" id="SSF53098">
    <property type="entry name" value="Ribonuclease H-like"/>
    <property type="match status" value="1"/>
</dbReference>
<dbReference type="InterPro" id="IPR052035">
    <property type="entry name" value="ZnF_BED_domain_contain"/>
</dbReference>
<evidence type="ECO:0000256" key="5">
    <source>
        <dbReference type="ARBA" id="ARBA00023242"/>
    </source>
</evidence>
<gene>
    <name evidence="7" type="ORF">BFJ68_g17609</name>
</gene>
<evidence type="ECO:0000256" key="3">
    <source>
        <dbReference type="ARBA" id="ARBA00022771"/>
    </source>
</evidence>
<dbReference type="GO" id="GO:0046983">
    <property type="term" value="F:protein dimerization activity"/>
    <property type="evidence" value="ECO:0007669"/>
    <property type="project" value="InterPro"/>
</dbReference>
<dbReference type="Proteomes" id="UP000285860">
    <property type="component" value="Unassembled WGS sequence"/>
</dbReference>
<accession>A0A420NMQ5</accession>
<sequence>TEDTDPYELFFAYLDVPVVEDNPASIRAHEQAQRRGGKVKAKHKGFEGWGATTALQKLHNLSVWLRNSSIHHDRWIEAVGITLGIDNDTRWSSWYHLIKRTIRKEREIKDFIDKHAECDNFRLNGVEWDTLKRTEKFLSVFASEWPEEWHQKTIDAAYSIWQKQYAHLPHELLSAAATDIDTFHPSSKKRVENELDRLKRRLRVQPTSQEDEDMFMAFIEDKTIDLDALKITPLQWWLVPEQRRRYPRLHRMAINILSIAPSSAEPEQQFSGARRTQSWDRLRLSPENLQRLECMGNWFARKLISSEEQLAMMVEAVEMDDEMNIDFDEESWDV</sequence>
<feature type="non-terminal residue" evidence="7">
    <location>
        <position position="1"/>
    </location>
</feature>
<dbReference type="VEuPathDB" id="FungiDB:HZS61_011302"/>
<dbReference type="GO" id="GO:0008270">
    <property type="term" value="F:zinc ion binding"/>
    <property type="evidence" value="ECO:0007669"/>
    <property type="project" value="UniProtKB-KW"/>
</dbReference>
<dbReference type="VEuPathDB" id="FungiDB:HZS61_002460"/>
<evidence type="ECO:0000256" key="2">
    <source>
        <dbReference type="ARBA" id="ARBA00022723"/>
    </source>
</evidence>
<dbReference type="InterPro" id="IPR008906">
    <property type="entry name" value="HATC_C_dom"/>
</dbReference>
<dbReference type="GO" id="GO:0005634">
    <property type="term" value="C:nucleus"/>
    <property type="evidence" value="ECO:0007669"/>
    <property type="project" value="UniProtKB-SubCell"/>
</dbReference>